<evidence type="ECO:0000256" key="2">
    <source>
        <dbReference type="ARBA" id="ARBA00022556"/>
    </source>
</evidence>
<name>A0A328BV66_9CAUL</name>
<dbReference type="Proteomes" id="UP000249524">
    <property type="component" value="Unassembled WGS sequence"/>
</dbReference>
<reference evidence="9 10" key="1">
    <citation type="submission" date="2018-05" db="EMBL/GenBank/DDBJ databases">
        <authorList>
            <person name="Lanie J.A."/>
            <person name="Ng W.-L."/>
            <person name="Kazmierczak K.M."/>
            <person name="Andrzejewski T.M."/>
            <person name="Davidsen T.M."/>
            <person name="Wayne K.J."/>
            <person name="Tettelin H."/>
            <person name="Glass J.I."/>
            <person name="Rusch D."/>
            <person name="Podicherti R."/>
            <person name="Tsui H.-C.T."/>
            <person name="Winkler M.E."/>
        </authorList>
    </citation>
    <scope>NUCLEOTIDE SEQUENCE [LARGE SCALE GENOMIC DNA]</scope>
    <source>
        <strain evidence="9 10">BUT-10</strain>
    </source>
</reference>
<dbReference type="Pfam" id="PF00132">
    <property type="entry name" value="Hexapep"/>
    <property type="match status" value="2"/>
</dbReference>
<dbReference type="OrthoDB" id="9784739at2"/>
<dbReference type="SUPFAM" id="SSF51161">
    <property type="entry name" value="Trimeric LpxA-like enzymes"/>
    <property type="match status" value="1"/>
</dbReference>
<evidence type="ECO:0000256" key="6">
    <source>
        <dbReference type="ARBA" id="ARBA00023315"/>
    </source>
</evidence>
<dbReference type="AlphaFoldDB" id="A0A328BV66"/>
<keyword evidence="5 7" id="KW-0443">Lipid metabolism</keyword>
<dbReference type="EMBL" id="QFYS01000001">
    <property type="protein sequence ID" value="RAK68948.1"/>
    <property type="molecule type" value="Genomic_DNA"/>
</dbReference>
<dbReference type="HAMAP" id="MF_00523">
    <property type="entry name" value="LpxD"/>
    <property type="match status" value="1"/>
</dbReference>
<accession>A0A328BV66</accession>
<dbReference type="Gene3D" id="2.160.10.10">
    <property type="entry name" value="Hexapeptide repeat proteins"/>
    <property type="match status" value="1"/>
</dbReference>
<evidence type="ECO:0000256" key="7">
    <source>
        <dbReference type="HAMAP-Rule" id="MF_00523"/>
    </source>
</evidence>
<dbReference type="RefSeq" id="WP_111274440.1">
    <property type="nucleotide sequence ID" value="NZ_QFYS01000001.1"/>
</dbReference>
<protein>
    <recommendedName>
        <fullName evidence="7">UDP-3-O-acylglucosamine N-acyltransferase</fullName>
        <ecNumber evidence="7">2.3.1.191</ecNumber>
    </recommendedName>
</protein>
<dbReference type="GO" id="GO:0016020">
    <property type="term" value="C:membrane"/>
    <property type="evidence" value="ECO:0007669"/>
    <property type="project" value="GOC"/>
</dbReference>
<keyword evidence="10" id="KW-1185">Reference proteome</keyword>
<keyword evidence="2 7" id="KW-0441">Lipid A biosynthesis</keyword>
<comment type="caution">
    <text evidence="9">The sequence shown here is derived from an EMBL/GenBank/DDBJ whole genome shotgun (WGS) entry which is preliminary data.</text>
</comment>
<comment type="similarity">
    <text evidence="7">Belongs to the transferase hexapeptide repeat family. LpxD subfamily.</text>
</comment>
<sequence length="338" mass="34400">MPDPRFFEDLGPTSLGELATLTGAQLVGADSSDRRVSRVSTLAHAGPDSVTFLNDRKYAAELARVRPGACFLPSALADQAPEGCVVLIAANPQGAYALAAQRLHRPRPAGLDAIADDAHIEDGVVLGAGVVIGPAAQVGRGTRIGPNTVIGPGVAIGRDCEIGPNVSIGFALVGDRVKVLAGARIGEPGFGATVGPKGLIDIPQLGRVILQDGVSVGANTTIDRGAFDDTVIGENTKIDNLVQIAHNVHVGRNCVMAAHTGISGSVTIGDGAQFGGRAGVADHVTIGAGARVGAASGVMKNIPAGETWGGMPARPIRHWLKETAWLARMAARKAGGEA</sequence>
<dbReference type="EC" id="2.3.1.191" evidence="7"/>
<dbReference type="InterPro" id="IPR001451">
    <property type="entry name" value="Hexapep"/>
</dbReference>
<keyword evidence="1 7" id="KW-0444">Lipid biosynthesis</keyword>
<keyword evidence="6 7" id="KW-0012">Acyltransferase</keyword>
<evidence type="ECO:0000256" key="5">
    <source>
        <dbReference type="ARBA" id="ARBA00023098"/>
    </source>
</evidence>
<dbReference type="NCBIfam" id="TIGR01853">
    <property type="entry name" value="lipid_A_lpxD"/>
    <property type="match status" value="1"/>
</dbReference>
<dbReference type="GO" id="GO:0009245">
    <property type="term" value="P:lipid A biosynthetic process"/>
    <property type="evidence" value="ECO:0007669"/>
    <property type="project" value="UniProtKB-UniRule"/>
</dbReference>
<dbReference type="PANTHER" id="PTHR43378:SF2">
    <property type="entry name" value="UDP-3-O-ACYLGLUCOSAMINE N-ACYLTRANSFERASE 1, MITOCHONDRIAL-RELATED"/>
    <property type="match status" value="1"/>
</dbReference>
<comment type="subunit">
    <text evidence="7">Homotrimer.</text>
</comment>
<comment type="function">
    <text evidence="7">Catalyzes the N-acylation of UDP-3-O-acylglucosamine using 3-hydroxyacyl-ACP as the acyl donor. Is involved in the biosynthesis of lipid A, a phosphorylated glycolipid that anchors the lipopolysaccharide to the outer membrane of the cell.</text>
</comment>
<gene>
    <name evidence="7 9" type="primary">lpxD</name>
    <name evidence="9" type="ORF">DJ019_02745</name>
</gene>
<dbReference type="InterPro" id="IPR018357">
    <property type="entry name" value="Hexapep_transf_CS"/>
</dbReference>
<keyword evidence="3 7" id="KW-0808">Transferase</keyword>
<evidence type="ECO:0000256" key="1">
    <source>
        <dbReference type="ARBA" id="ARBA00022516"/>
    </source>
</evidence>
<dbReference type="UniPathway" id="UPA00973"/>
<comment type="pathway">
    <text evidence="7">Bacterial outer membrane biogenesis; LPS lipid A biosynthesis.</text>
</comment>
<dbReference type="Gene3D" id="3.40.1390.10">
    <property type="entry name" value="MurE/MurF, N-terminal domain"/>
    <property type="match status" value="1"/>
</dbReference>
<evidence type="ECO:0000256" key="4">
    <source>
        <dbReference type="ARBA" id="ARBA00022737"/>
    </source>
</evidence>
<dbReference type="GO" id="GO:0016410">
    <property type="term" value="F:N-acyltransferase activity"/>
    <property type="evidence" value="ECO:0007669"/>
    <property type="project" value="InterPro"/>
</dbReference>
<proteinExistence type="inferred from homology"/>
<dbReference type="PANTHER" id="PTHR43378">
    <property type="entry name" value="UDP-3-O-ACYLGLUCOSAMINE N-ACYLTRANSFERASE"/>
    <property type="match status" value="1"/>
</dbReference>
<keyword evidence="4 7" id="KW-0677">Repeat</keyword>
<evidence type="ECO:0000313" key="9">
    <source>
        <dbReference type="EMBL" id="RAK68948.1"/>
    </source>
</evidence>
<feature type="domain" description="UDP-3-O-[3-hydroxymyristoyl] glucosamine N-acyltransferase non-repeat region" evidence="8">
    <location>
        <begin position="33"/>
        <end position="101"/>
    </location>
</feature>
<dbReference type="PROSITE" id="PS00101">
    <property type="entry name" value="HEXAPEP_TRANSFERASES"/>
    <property type="match status" value="1"/>
</dbReference>
<dbReference type="GO" id="GO:0103118">
    <property type="term" value="F:UDP-3-O-[(3R)-3-hydroxyacyl]-glucosamine N-acyltransferase activity"/>
    <property type="evidence" value="ECO:0007669"/>
    <property type="project" value="UniProtKB-EC"/>
</dbReference>
<evidence type="ECO:0000259" key="8">
    <source>
        <dbReference type="Pfam" id="PF04613"/>
    </source>
</evidence>
<dbReference type="NCBIfam" id="NF002060">
    <property type="entry name" value="PRK00892.1"/>
    <property type="match status" value="1"/>
</dbReference>
<dbReference type="Pfam" id="PF14602">
    <property type="entry name" value="Hexapep_2"/>
    <property type="match status" value="2"/>
</dbReference>
<dbReference type="Pfam" id="PF04613">
    <property type="entry name" value="LpxD"/>
    <property type="match status" value="1"/>
</dbReference>
<organism evidence="9 10">
    <name type="scientific">Phenylobacterium kunshanense</name>
    <dbReference type="NCBI Taxonomy" id="1445034"/>
    <lineage>
        <taxon>Bacteria</taxon>
        <taxon>Pseudomonadati</taxon>
        <taxon>Pseudomonadota</taxon>
        <taxon>Alphaproteobacteria</taxon>
        <taxon>Caulobacterales</taxon>
        <taxon>Caulobacteraceae</taxon>
        <taxon>Phenylobacterium</taxon>
    </lineage>
</organism>
<dbReference type="CDD" id="cd03352">
    <property type="entry name" value="LbH_LpxD"/>
    <property type="match status" value="1"/>
</dbReference>
<evidence type="ECO:0000313" key="10">
    <source>
        <dbReference type="Proteomes" id="UP000249524"/>
    </source>
</evidence>
<dbReference type="InterPro" id="IPR007691">
    <property type="entry name" value="LpxD"/>
</dbReference>
<dbReference type="InterPro" id="IPR011004">
    <property type="entry name" value="Trimer_LpxA-like_sf"/>
</dbReference>
<feature type="active site" description="Proton acceptor" evidence="7">
    <location>
        <position position="246"/>
    </location>
</feature>
<evidence type="ECO:0000256" key="3">
    <source>
        <dbReference type="ARBA" id="ARBA00022679"/>
    </source>
</evidence>
<dbReference type="InterPro" id="IPR020573">
    <property type="entry name" value="UDP_GlcNAc_AcTrfase_non-rep"/>
</dbReference>
<comment type="catalytic activity">
    <reaction evidence="7">
        <text>a UDP-3-O-[(3R)-3-hydroxyacyl]-alpha-D-glucosamine + a (3R)-hydroxyacyl-[ACP] = a UDP-2-N,3-O-bis[(3R)-3-hydroxyacyl]-alpha-D-glucosamine + holo-[ACP] + H(+)</text>
        <dbReference type="Rhea" id="RHEA:53836"/>
        <dbReference type="Rhea" id="RHEA-COMP:9685"/>
        <dbReference type="Rhea" id="RHEA-COMP:9945"/>
        <dbReference type="ChEBI" id="CHEBI:15378"/>
        <dbReference type="ChEBI" id="CHEBI:64479"/>
        <dbReference type="ChEBI" id="CHEBI:78827"/>
        <dbReference type="ChEBI" id="CHEBI:137740"/>
        <dbReference type="ChEBI" id="CHEBI:137748"/>
        <dbReference type="EC" id="2.3.1.191"/>
    </reaction>
</comment>